<dbReference type="RefSeq" id="WP_172806098.1">
    <property type="nucleotide sequence ID" value="NZ_LT670849.1"/>
</dbReference>
<evidence type="ECO:0000313" key="2">
    <source>
        <dbReference type="Proteomes" id="UP000184096"/>
    </source>
</evidence>
<reference evidence="2" key="1">
    <citation type="submission" date="2016-11" db="EMBL/GenBank/DDBJ databases">
        <authorList>
            <person name="Varghese N."/>
            <person name="Submissions S."/>
        </authorList>
    </citation>
    <scope>NUCLEOTIDE SEQUENCE [LARGE SCALE GENOMIC DNA]</scope>
    <source>
        <strain evidence="2">GAS401</strain>
    </source>
</reference>
<dbReference type="AlphaFoldDB" id="A0A1M7ULG8"/>
<organism evidence="1 2">
    <name type="scientific">Bradyrhizobium erythrophlei</name>
    <dbReference type="NCBI Taxonomy" id="1437360"/>
    <lineage>
        <taxon>Bacteria</taxon>
        <taxon>Pseudomonadati</taxon>
        <taxon>Pseudomonadota</taxon>
        <taxon>Alphaproteobacteria</taxon>
        <taxon>Hyphomicrobiales</taxon>
        <taxon>Nitrobacteraceae</taxon>
        <taxon>Bradyrhizobium</taxon>
    </lineage>
</organism>
<evidence type="ECO:0000313" key="1">
    <source>
        <dbReference type="EMBL" id="SHN83727.1"/>
    </source>
</evidence>
<name>A0A1M7ULG8_9BRAD</name>
<dbReference type="Proteomes" id="UP000184096">
    <property type="component" value="Chromosome I"/>
</dbReference>
<dbReference type="InterPro" id="IPR023393">
    <property type="entry name" value="START-like_dom_sf"/>
</dbReference>
<sequence>MTMEQDLADREKDIHWPEGFNPSQADLFSHNALLINASCERIWGHIVDATKWPQWYPNSKDVRIDGGDVLKEGNVFHWSTFGLPLESKINEFVPYRRIGWYGYAPGTAPSFYHTWYLKPQGDACLVVTDEVGKGKDAAHLRETDESLMHRGHDLWLATLKWMSEAK</sequence>
<dbReference type="EMBL" id="LT670849">
    <property type="protein sequence ID" value="SHN83727.1"/>
    <property type="molecule type" value="Genomic_DNA"/>
</dbReference>
<gene>
    <name evidence="1" type="ORF">SAMN05444170_5610</name>
</gene>
<proteinExistence type="predicted"/>
<dbReference type="SUPFAM" id="SSF55961">
    <property type="entry name" value="Bet v1-like"/>
    <property type="match status" value="1"/>
</dbReference>
<dbReference type="InterPro" id="IPR019587">
    <property type="entry name" value="Polyketide_cyclase/dehydratase"/>
</dbReference>
<accession>A0A1M7ULG8</accession>
<dbReference type="Pfam" id="PF10604">
    <property type="entry name" value="Polyketide_cyc2"/>
    <property type="match status" value="1"/>
</dbReference>
<dbReference type="Gene3D" id="3.30.530.20">
    <property type="match status" value="1"/>
</dbReference>
<keyword evidence="2" id="KW-1185">Reference proteome</keyword>
<protein>
    <submittedName>
        <fullName evidence="1">Polyketide cyclase / dehydrase and lipid transport</fullName>
    </submittedName>
</protein>